<accession>A0AAP0I557</accession>
<feature type="compositionally biased region" description="Polar residues" evidence="1">
    <location>
        <begin position="23"/>
        <end position="36"/>
    </location>
</feature>
<evidence type="ECO:0000256" key="1">
    <source>
        <dbReference type="SAM" id="MobiDB-lite"/>
    </source>
</evidence>
<evidence type="ECO:0000313" key="3">
    <source>
        <dbReference type="EMBL" id="KAK9108844.1"/>
    </source>
</evidence>
<feature type="compositionally biased region" description="Polar residues" evidence="1">
    <location>
        <begin position="572"/>
        <end position="590"/>
    </location>
</feature>
<proteinExistence type="predicted"/>
<dbReference type="PANTHER" id="PTHR34282:SF1">
    <property type="entry name" value="DUF3741 DOMAIN-CONTAINING PROTEIN"/>
    <property type="match status" value="1"/>
</dbReference>
<feature type="compositionally biased region" description="Polar residues" evidence="1">
    <location>
        <begin position="783"/>
        <end position="792"/>
    </location>
</feature>
<protein>
    <recommendedName>
        <fullName evidence="2">DUF3741 domain-containing protein</fullName>
    </recommendedName>
</protein>
<keyword evidence="4" id="KW-1185">Reference proteome</keyword>
<gene>
    <name evidence="3" type="ORF">Sjap_016904</name>
</gene>
<evidence type="ECO:0000313" key="4">
    <source>
        <dbReference type="Proteomes" id="UP001417504"/>
    </source>
</evidence>
<feature type="compositionally biased region" description="Basic and acidic residues" evidence="1">
    <location>
        <begin position="270"/>
        <end position="294"/>
    </location>
</feature>
<dbReference type="Pfam" id="PF14383">
    <property type="entry name" value="VARLMGL"/>
    <property type="match status" value="1"/>
</dbReference>
<dbReference type="Proteomes" id="UP001417504">
    <property type="component" value="Unassembled WGS sequence"/>
</dbReference>
<feature type="domain" description="DUF3741" evidence="2">
    <location>
        <begin position="332"/>
        <end position="358"/>
    </location>
</feature>
<feature type="region of interest" description="Disordered" evidence="1">
    <location>
        <begin position="1"/>
        <end position="63"/>
    </location>
</feature>
<feature type="region of interest" description="Disordered" evidence="1">
    <location>
        <begin position="745"/>
        <end position="792"/>
    </location>
</feature>
<feature type="compositionally biased region" description="Polar residues" evidence="1">
    <location>
        <begin position="598"/>
        <end position="610"/>
    </location>
</feature>
<feature type="region of interest" description="Disordered" evidence="1">
    <location>
        <begin position="685"/>
        <end position="707"/>
    </location>
</feature>
<feature type="compositionally biased region" description="Polar residues" evidence="1">
    <location>
        <begin position="757"/>
        <end position="770"/>
    </location>
</feature>
<feature type="compositionally biased region" description="Basic and acidic residues" evidence="1">
    <location>
        <begin position="1"/>
        <end position="17"/>
    </location>
</feature>
<dbReference type="InterPro" id="IPR032795">
    <property type="entry name" value="DUF3741-assoc"/>
</dbReference>
<feature type="compositionally biased region" description="Basic and acidic residues" evidence="1">
    <location>
        <begin position="510"/>
        <end position="526"/>
    </location>
</feature>
<reference evidence="3 4" key="1">
    <citation type="submission" date="2024-01" db="EMBL/GenBank/DDBJ databases">
        <title>Genome assemblies of Stephania.</title>
        <authorList>
            <person name="Yang L."/>
        </authorList>
    </citation>
    <scope>NUCLEOTIDE SEQUENCE [LARGE SCALE GENOMIC DNA]</scope>
    <source>
        <strain evidence="3">QJT</strain>
        <tissue evidence="3">Leaf</tissue>
    </source>
</reference>
<feature type="region of interest" description="Disordered" evidence="1">
    <location>
        <begin position="258"/>
        <end position="312"/>
    </location>
</feature>
<feature type="region of interest" description="Disordered" evidence="1">
    <location>
        <begin position="560"/>
        <end position="665"/>
    </location>
</feature>
<dbReference type="PANTHER" id="PTHR34282">
    <property type="entry name" value="OS01G0228800 PROTEIN-RELATED"/>
    <property type="match status" value="1"/>
</dbReference>
<feature type="region of interest" description="Disordered" evidence="1">
    <location>
        <begin position="510"/>
        <end position="532"/>
    </location>
</feature>
<feature type="compositionally biased region" description="Polar residues" evidence="1">
    <location>
        <begin position="620"/>
        <end position="647"/>
    </location>
</feature>
<organism evidence="3 4">
    <name type="scientific">Stephania japonica</name>
    <dbReference type="NCBI Taxonomy" id="461633"/>
    <lineage>
        <taxon>Eukaryota</taxon>
        <taxon>Viridiplantae</taxon>
        <taxon>Streptophyta</taxon>
        <taxon>Embryophyta</taxon>
        <taxon>Tracheophyta</taxon>
        <taxon>Spermatophyta</taxon>
        <taxon>Magnoliopsida</taxon>
        <taxon>Ranunculales</taxon>
        <taxon>Menispermaceae</taxon>
        <taxon>Menispermoideae</taxon>
        <taxon>Cissampelideae</taxon>
        <taxon>Stephania</taxon>
    </lineage>
</organism>
<name>A0AAP0I557_9MAGN</name>
<feature type="compositionally biased region" description="Polar residues" evidence="1">
    <location>
        <begin position="45"/>
        <end position="63"/>
    </location>
</feature>
<evidence type="ECO:0000259" key="2">
    <source>
        <dbReference type="Pfam" id="PF14383"/>
    </source>
</evidence>
<feature type="compositionally biased region" description="Basic and acidic residues" evidence="1">
    <location>
        <begin position="745"/>
        <end position="754"/>
    </location>
</feature>
<dbReference type="AlphaFoldDB" id="A0AAP0I557"/>
<comment type="caution">
    <text evidence="3">The sequence shown here is derived from an EMBL/GenBank/DDBJ whole genome shotgun (WGS) entry which is preliminary data.</text>
</comment>
<sequence length="1052" mass="118774">MAKRSDFAQKLLDDLRKRKERMATSQKSNQSSQISAADTYRNFKRPSQGSTGIISPSETTDSKTWNKHKLLGSEDISLAIKGPSTELVPLGGAQYSDSIADLSMVLAFALKNGGSLKKMESSNNHKMGFMHHARRYSKDISEMNRTQYFDRNQTASGRFPTLSQLHIKEISRGAQKLNQILKACSNGIDFDKYSVDIGKELLKGAVDLEESLRMLVNLQEASEHMVRPQRKQQVRLVELENDEVDAVIFEENKQKQLDQPKFSLHRHSRSSIEDNREATKNSGAHKENLHEDPGKQAPNYLKSVSHRRSASHGTEFRTITTFKSLNKVSNTANAKSEKVRIPNVIAKLMGLEELPASTKSKDMVHKKMYRHMQHNQQGTRSGKDSNRVLQASSNQVDMKTLSFEKHKMHTGSKKMMHISKSSATPDSSIIPYTDKILLTSNTTVKSSVYDKDAKNIGETNILSSLKMLTDKINTTSNSNDQLQHNTTSLVDRQEKKQINETMNLNEEKSMKRADFEESSLKDDFQRVKPQNQKNTDVVCAKEEKVATQEVAHWKERKIVNERNPVYRKHQKNPQTITSQQPNILQTSNSPGKRLQAAQKEQQNSKNNMQDNKFKGRERIPSNSSKPPFSAINSQKNPSNGNRTNSGKKTSERTSGAMPPMMPPRAGLLEDFAREGRSNNFKLNMKKSQDENLEQNSSSIEGKTAPEKVPAPVSMVKNRKPLHIPIMQKLGDELVDKSVNPRVATEKDMPKEIKKQPSVIQPNQRTNNETAVSAKASDSEQDFQKPTQNASNLSTCMDDEKLSENRLHKATLGDTIVKVSDSQEVSIISLQINDASRSSDATSVQTEGMHEGAIEGVAKSSIQEGQKIPKSETSGLLTENEVHLKQVLIKSQLFLNAAEALYRIHIPAEIFHASANNRQNEDDKLILDSAYEVMKRKGRRQELMYRFHTSIGPTRVKCLDELVKELNRDLETFKFCAGYRCNDYNAADCLHEMLLNDIENRRPDVNCMWDYGWNGTMSAFLEKEEVVRDVEKYILNLLIDEVMVDMVSISVPV</sequence>
<dbReference type="EMBL" id="JBBNAE010000007">
    <property type="protein sequence ID" value="KAK9108844.1"/>
    <property type="molecule type" value="Genomic_DNA"/>
</dbReference>